<organism evidence="4 5">
    <name type="scientific">Pediococcus inopinatus</name>
    <dbReference type="NCBI Taxonomy" id="114090"/>
    <lineage>
        <taxon>Bacteria</taxon>
        <taxon>Bacillati</taxon>
        <taxon>Bacillota</taxon>
        <taxon>Bacilli</taxon>
        <taxon>Lactobacillales</taxon>
        <taxon>Lactobacillaceae</taxon>
        <taxon>Pediococcus</taxon>
    </lineage>
</organism>
<name>A0ABZ0Q2A0_9LACO</name>
<dbReference type="RefSeq" id="WP_323708992.1">
    <property type="nucleotide sequence ID" value="NZ_CP104778.1"/>
</dbReference>
<evidence type="ECO:0000256" key="2">
    <source>
        <dbReference type="SAM" id="MobiDB-lite"/>
    </source>
</evidence>
<feature type="compositionally biased region" description="Polar residues" evidence="2">
    <location>
        <begin position="688"/>
        <end position="707"/>
    </location>
</feature>
<accession>A0ABZ0Q2A0</accession>
<evidence type="ECO:0000256" key="1">
    <source>
        <dbReference type="SAM" id="Coils"/>
    </source>
</evidence>
<feature type="region of interest" description="Disordered" evidence="2">
    <location>
        <begin position="192"/>
        <end position="222"/>
    </location>
</feature>
<feature type="compositionally biased region" description="Polar residues" evidence="2">
    <location>
        <begin position="629"/>
        <end position="644"/>
    </location>
</feature>
<proteinExistence type="predicted"/>
<dbReference type="EMBL" id="CP104778">
    <property type="protein sequence ID" value="WPC21081.1"/>
    <property type="molecule type" value="Genomic_DNA"/>
</dbReference>
<evidence type="ECO:0000256" key="3">
    <source>
        <dbReference type="SAM" id="Phobius"/>
    </source>
</evidence>
<feature type="coiled-coil region" evidence="1">
    <location>
        <begin position="290"/>
        <end position="317"/>
    </location>
</feature>
<gene>
    <name evidence="4" type="ORF">N6G96_07225</name>
</gene>
<feature type="compositionally biased region" description="Basic and acidic residues" evidence="2">
    <location>
        <begin position="205"/>
        <end position="215"/>
    </location>
</feature>
<dbReference type="Proteomes" id="UP001302696">
    <property type="component" value="Chromosome"/>
</dbReference>
<evidence type="ECO:0000313" key="4">
    <source>
        <dbReference type="EMBL" id="WPC21081.1"/>
    </source>
</evidence>
<keyword evidence="3" id="KW-0812">Transmembrane</keyword>
<feature type="transmembrane region" description="Helical" evidence="3">
    <location>
        <begin position="594"/>
        <end position="614"/>
    </location>
</feature>
<feature type="region of interest" description="Disordered" evidence="2">
    <location>
        <begin position="629"/>
        <end position="707"/>
    </location>
</feature>
<protein>
    <submittedName>
        <fullName evidence="4">Uncharacterized protein</fullName>
    </submittedName>
</protein>
<keyword evidence="3" id="KW-0472">Membrane</keyword>
<keyword evidence="5" id="KW-1185">Reference proteome</keyword>
<keyword evidence="1" id="KW-0175">Coiled coil</keyword>
<reference evidence="5" key="1">
    <citation type="submission" date="2024-06" db="EMBL/GenBank/DDBJ databases">
        <authorList>
            <person name="Chang H.C."/>
            <person name="Mun S.Y."/>
        </authorList>
    </citation>
    <scope>NUCLEOTIDE SEQUENCE [LARGE SCALE GENOMIC DNA]</scope>
    <source>
        <strain evidence="5">KT1</strain>
    </source>
</reference>
<evidence type="ECO:0000313" key="5">
    <source>
        <dbReference type="Proteomes" id="UP001302696"/>
    </source>
</evidence>
<feature type="compositionally biased region" description="Polar residues" evidence="2">
    <location>
        <begin position="671"/>
        <end position="680"/>
    </location>
</feature>
<keyword evidence="3" id="KW-1133">Transmembrane helix</keyword>
<feature type="compositionally biased region" description="Basic and acidic residues" evidence="2">
    <location>
        <begin position="645"/>
        <end position="655"/>
    </location>
</feature>
<sequence length="707" mass="79116">MKFFDKFKKNKDIFPDELIVLQIDNLENVSSSTLQDAGKVLTEKNEPSIQETLPKLDLMQANILIQRIFELQVAPKATAFVIPEVVVHRMDNSDEFTIHNFTIDVDFQNMTKIIIDALFNEHELENTEYKDKVEFARFFQNAYEQKLGVDDQSVAQIPSEFEVEKGKVSTSVPSLSLGKELNLGAGKTAVQKGVSKLPKSPFVKKTSEKNSKEKNNNSTPSFSREVIHANEANGNIVTLGEDVNNQVESRYQIILPKFATSNMESVSPESDQYVAYRQNQKKIEFNQFLIEKEKHLNAKLKREILALRQQQQNYLNEQLAEFIKKNDGRNQVHDQVLAKMKTVRKQMLKDKQSDIDSERDKKITAENKRHNDILVQIKTSAEQNMVTAEKSITTDIANKTNTEIDAEINKQTEALEKSQKSFAADLEKAQETDVEDLALSGQTKGTDYGGELFKKLSNSLDSFTTQLVNEHSNANESLAAKRRAENNGKDIDAKFKENSVLSEENRQLRAKDATTITELARLKSENAELKANDHSADFSKLLLASQQGSTQKSPEQEQMASLLQLAIAKQIGSASEKNTEEKSDRGKNNGVKNWLIGGLAGLVLLVGGGTGIIVHNNDQNNIRMAKIEANQSSEHSRNNQLQSKIKTESSKRTDAEATASASEQKYEKQSENLTKANKQIQKLEKAAKNTNTSSSERNGGSSDANVN</sequence>